<keyword evidence="3 6" id="KW-0812">Transmembrane</keyword>
<reference evidence="9" key="2">
    <citation type="submission" date="2020-09" db="EMBL/GenBank/DDBJ databases">
        <authorList>
            <person name="Wu Z."/>
        </authorList>
    </citation>
    <scope>NUCLEOTIDE SEQUENCE</scope>
    <source>
        <strain evidence="9">SC17</strain>
    </source>
</reference>
<comment type="subcellular location">
    <subcellularLocation>
        <location evidence="1">Cell membrane</location>
        <topology evidence="1">Multi-pass membrane protein</topology>
    </subcellularLocation>
</comment>
<feature type="transmembrane region" description="Helical" evidence="6">
    <location>
        <begin position="358"/>
        <end position="374"/>
    </location>
</feature>
<feature type="transmembrane region" description="Helical" evidence="6">
    <location>
        <begin position="288"/>
        <end position="304"/>
    </location>
</feature>
<dbReference type="InterPro" id="IPR025405">
    <property type="entry name" value="DUF4131"/>
</dbReference>
<keyword evidence="4 6" id="KW-1133">Transmembrane helix</keyword>
<feature type="transmembrane region" description="Helical" evidence="6">
    <location>
        <begin position="32"/>
        <end position="50"/>
    </location>
</feature>
<evidence type="ECO:0000313" key="10">
    <source>
        <dbReference type="Proteomes" id="UP000602057"/>
    </source>
</evidence>
<feature type="transmembrane region" description="Helical" evidence="6">
    <location>
        <begin position="415"/>
        <end position="437"/>
    </location>
</feature>
<feature type="transmembrane region" description="Helical" evidence="6">
    <location>
        <begin position="254"/>
        <end position="276"/>
    </location>
</feature>
<sequence>MNVLNFTIIKLTLCLTTGITMAYFYTFSASSSLFLTLASLFLLFISYLIARKQFMKTIWFGLISHFCMICIGILTVSLHDQSLFKNHYTKILNTDSVPTTTFRIREILKPNTYYNKYIVDILEIDDSIASGKTLLNISKDSTNTELHIDDVYISKGYFQSISAPLNPGQFDYKAYLKKKYIYHQITSNYNELFKIKSNTKTLLGLADGLRKHINNKLKVYHFKPDELAIINALLLGQRQDISEDIYSSYVNAGVIHILAVSGLHVGIILMFLNFILKPMESIKHGKTCKIILLVLLLWSFAVIAGLSASVTRAVTMFSVLAIAMNLKRPTNIYNTLALSMLAILLVKPLFLFDVGFQLSYLAVFSIVTIDPILYKLWIPKNKILNFYWHTLTVTISAQLGIFPISLYYFHQFSGLFFISNLVIIPPLGFILGFGILILIQALLNIPSNVLNSCFGYIITSMNTFISWVAQQSQFIYETIAFSLSQTLAAYILIIASVLLFKKRNYTSFKLLLSGIIVIQLAFIFISYNKPHQEFIIFHKSRHTLIGNTINHQLTFATDVDSMPLFQNIVNNYQISKHIETTKRDSLKPIYLLDTKTILIIDSLGIYNIKSVQPDYVLLRQSPQLNLNRLIDSIKPKTIIADGSNYKSYIEQWGNVCSKRKLPFHYTGEKGAYSIRY</sequence>
<dbReference type="NCBIfam" id="TIGR00360">
    <property type="entry name" value="ComEC_N-term"/>
    <property type="match status" value="1"/>
</dbReference>
<gene>
    <name evidence="9" type="ORF">ICJ84_12795</name>
</gene>
<accession>A0A8J6QGV1</accession>
<feature type="transmembrane region" description="Helical" evidence="6">
    <location>
        <begin position="7"/>
        <end position="26"/>
    </location>
</feature>
<dbReference type="PANTHER" id="PTHR30619">
    <property type="entry name" value="DNA INTERNALIZATION/COMPETENCE PROTEIN COMEC/REC2"/>
    <property type="match status" value="1"/>
</dbReference>
<dbReference type="PANTHER" id="PTHR30619:SF1">
    <property type="entry name" value="RECOMBINATION PROTEIN 2"/>
    <property type="match status" value="1"/>
</dbReference>
<feature type="domain" description="ComEC/Rec2-related protein" evidence="7">
    <location>
        <begin position="233"/>
        <end position="502"/>
    </location>
</feature>
<dbReference type="InterPro" id="IPR004477">
    <property type="entry name" value="ComEC_N"/>
</dbReference>
<evidence type="ECO:0000256" key="1">
    <source>
        <dbReference type="ARBA" id="ARBA00004651"/>
    </source>
</evidence>
<dbReference type="Pfam" id="PF13567">
    <property type="entry name" value="DUF4131"/>
    <property type="match status" value="1"/>
</dbReference>
<evidence type="ECO:0000256" key="3">
    <source>
        <dbReference type="ARBA" id="ARBA00022692"/>
    </source>
</evidence>
<reference evidence="9" key="1">
    <citation type="journal article" date="2013" name="Int. J. Syst. Evol. Microbiol.">
        <title>Aestuariibaculum suncheonense gen. nov., sp. nov., a marine bacterium of the family Flavobacteriaceae isolated from a tidal flat and emended descriptions of the genera Gaetbulibacter and Tamlana.</title>
        <authorList>
            <person name="Jeong S.H."/>
            <person name="Park M.S."/>
            <person name="Jin H.M."/>
            <person name="Lee K."/>
            <person name="Park W."/>
            <person name="Jeon C.O."/>
        </authorList>
    </citation>
    <scope>NUCLEOTIDE SEQUENCE</scope>
    <source>
        <strain evidence="9">SC17</strain>
    </source>
</reference>
<dbReference type="Pfam" id="PF03772">
    <property type="entry name" value="Competence"/>
    <property type="match status" value="1"/>
</dbReference>
<dbReference type="Proteomes" id="UP000602057">
    <property type="component" value="Unassembled WGS sequence"/>
</dbReference>
<feature type="transmembrane region" description="Helical" evidence="6">
    <location>
        <begin position="57"/>
        <end position="78"/>
    </location>
</feature>
<protein>
    <submittedName>
        <fullName evidence="9">ComEC/Rec2 family competence protein</fullName>
    </submittedName>
</protein>
<dbReference type="EMBL" id="JACVXC010000005">
    <property type="protein sequence ID" value="MBD0836313.1"/>
    <property type="molecule type" value="Genomic_DNA"/>
</dbReference>
<keyword evidence="5 6" id="KW-0472">Membrane</keyword>
<evidence type="ECO:0000256" key="6">
    <source>
        <dbReference type="SAM" id="Phobius"/>
    </source>
</evidence>
<dbReference type="GO" id="GO:0005886">
    <property type="term" value="C:plasma membrane"/>
    <property type="evidence" value="ECO:0007669"/>
    <property type="project" value="UniProtKB-SubCell"/>
</dbReference>
<evidence type="ECO:0000256" key="4">
    <source>
        <dbReference type="ARBA" id="ARBA00022989"/>
    </source>
</evidence>
<keyword evidence="2" id="KW-1003">Cell membrane</keyword>
<feature type="transmembrane region" description="Helical" evidence="6">
    <location>
        <begin position="386"/>
        <end position="409"/>
    </location>
</feature>
<name>A0A8J6QGV1_9FLAO</name>
<feature type="domain" description="DUF4131" evidence="8">
    <location>
        <begin position="31"/>
        <end position="189"/>
    </location>
</feature>
<evidence type="ECO:0000256" key="2">
    <source>
        <dbReference type="ARBA" id="ARBA00022475"/>
    </source>
</evidence>
<organism evidence="9 10">
    <name type="scientific">Aestuariibaculum suncheonense</name>
    <dbReference type="NCBI Taxonomy" id="1028745"/>
    <lineage>
        <taxon>Bacteria</taxon>
        <taxon>Pseudomonadati</taxon>
        <taxon>Bacteroidota</taxon>
        <taxon>Flavobacteriia</taxon>
        <taxon>Flavobacteriales</taxon>
        <taxon>Flavobacteriaceae</taxon>
    </lineage>
</organism>
<dbReference type="InterPro" id="IPR052159">
    <property type="entry name" value="Competence_DNA_uptake"/>
</dbReference>
<feature type="transmembrane region" description="Helical" evidence="6">
    <location>
        <begin position="507"/>
        <end position="527"/>
    </location>
</feature>
<dbReference type="AlphaFoldDB" id="A0A8J6QGV1"/>
<feature type="transmembrane region" description="Helical" evidence="6">
    <location>
        <begin position="449"/>
        <end position="468"/>
    </location>
</feature>
<comment type="caution">
    <text evidence="9">The sequence shown here is derived from an EMBL/GenBank/DDBJ whole genome shotgun (WGS) entry which is preliminary data.</text>
</comment>
<evidence type="ECO:0000259" key="7">
    <source>
        <dbReference type="Pfam" id="PF03772"/>
    </source>
</evidence>
<proteinExistence type="predicted"/>
<feature type="transmembrane region" description="Helical" evidence="6">
    <location>
        <begin position="474"/>
        <end position="500"/>
    </location>
</feature>
<keyword evidence="10" id="KW-1185">Reference proteome</keyword>
<evidence type="ECO:0000256" key="5">
    <source>
        <dbReference type="ARBA" id="ARBA00023136"/>
    </source>
</evidence>
<evidence type="ECO:0000259" key="8">
    <source>
        <dbReference type="Pfam" id="PF13567"/>
    </source>
</evidence>
<evidence type="ECO:0000313" key="9">
    <source>
        <dbReference type="EMBL" id="MBD0836313.1"/>
    </source>
</evidence>